<keyword evidence="3" id="KW-0804">Transcription</keyword>
<dbReference type="GO" id="GO:0043565">
    <property type="term" value="F:sequence-specific DNA binding"/>
    <property type="evidence" value="ECO:0007669"/>
    <property type="project" value="InterPro"/>
</dbReference>
<dbReference type="Pfam" id="PF12833">
    <property type="entry name" value="HTH_18"/>
    <property type="match status" value="1"/>
</dbReference>
<evidence type="ECO:0000313" key="6">
    <source>
        <dbReference type="Proteomes" id="UP000295008"/>
    </source>
</evidence>
<protein>
    <submittedName>
        <fullName evidence="5">AraC-like protein</fullName>
    </submittedName>
</protein>
<dbReference type="PRINTS" id="PR00032">
    <property type="entry name" value="HTHARAC"/>
</dbReference>
<dbReference type="InterPro" id="IPR003313">
    <property type="entry name" value="AraC-bd"/>
</dbReference>
<comment type="caution">
    <text evidence="5">The sequence shown here is derived from an EMBL/GenBank/DDBJ whole genome shotgun (WGS) entry which is preliminary data.</text>
</comment>
<dbReference type="GO" id="GO:0003700">
    <property type="term" value="F:DNA-binding transcription factor activity"/>
    <property type="evidence" value="ECO:0007669"/>
    <property type="project" value="InterPro"/>
</dbReference>
<dbReference type="Gene3D" id="2.60.120.10">
    <property type="entry name" value="Jelly Rolls"/>
    <property type="match status" value="1"/>
</dbReference>
<dbReference type="InterPro" id="IPR020449">
    <property type="entry name" value="Tscrpt_reg_AraC-type_HTH"/>
</dbReference>
<accession>A0A4R1RI64</accession>
<keyword evidence="1" id="KW-0805">Transcription regulation</keyword>
<sequence length="282" mass="33094">MTQLHCEFKNAVNTFKVSNKKVSGHYNMAGNHFHNYYEIYYLLSGERYYFIKDRTFYVTKGDLIFIDQYELHKTTDTGVPDHERVLIYFTEDFIMTRGGMLPEILTLLFKNGNPLVRLSLSGRNFVEDLFRKMLQEAQVKGTGYEMAFQALLMQFLVYMARYLEQNQTNIFDHPSPMHQKVSEVAQYINGHYSETLTLTFLSKRFFISPYYLSRIFKEVTGFSFIEYLNNIRIKEAQKLLRESRTKVITIAEKVGFGNVAHFGRVFKGITGQTPLQYRKQNG</sequence>
<dbReference type="InterPro" id="IPR009057">
    <property type="entry name" value="Homeodomain-like_sf"/>
</dbReference>
<evidence type="ECO:0000313" key="5">
    <source>
        <dbReference type="EMBL" id="TCL65332.1"/>
    </source>
</evidence>
<dbReference type="RefSeq" id="WP_165908028.1">
    <property type="nucleotide sequence ID" value="NZ_SLUN01000017.1"/>
</dbReference>
<organism evidence="5 6">
    <name type="scientific">Hydrogenispora ethanolica</name>
    <dbReference type="NCBI Taxonomy" id="1082276"/>
    <lineage>
        <taxon>Bacteria</taxon>
        <taxon>Bacillati</taxon>
        <taxon>Bacillota</taxon>
        <taxon>Hydrogenispora</taxon>
    </lineage>
</organism>
<evidence type="ECO:0000256" key="2">
    <source>
        <dbReference type="ARBA" id="ARBA00023125"/>
    </source>
</evidence>
<gene>
    <name evidence="5" type="ORF">EDC14_101780</name>
</gene>
<dbReference type="InterPro" id="IPR018060">
    <property type="entry name" value="HTH_AraC"/>
</dbReference>
<evidence type="ECO:0000256" key="3">
    <source>
        <dbReference type="ARBA" id="ARBA00023163"/>
    </source>
</evidence>
<keyword evidence="6" id="KW-1185">Reference proteome</keyword>
<dbReference type="Pfam" id="PF02311">
    <property type="entry name" value="AraC_binding"/>
    <property type="match status" value="1"/>
</dbReference>
<evidence type="ECO:0000256" key="1">
    <source>
        <dbReference type="ARBA" id="ARBA00023015"/>
    </source>
</evidence>
<dbReference type="Gene3D" id="1.10.10.60">
    <property type="entry name" value="Homeodomain-like"/>
    <property type="match status" value="2"/>
</dbReference>
<dbReference type="SUPFAM" id="SSF46689">
    <property type="entry name" value="Homeodomain-like"/>
    <property type="match status" value="2"/>
</dbReference>
<dbReference type="SUPFAM" id="SSF51215">
    <property type="entry name" value="Regulatory protein AraC"/>
    <property type="match status" value="1"/>
</dbReference>
<dbReference type="PROSITE" id="PS01124">
    <property type="entry name" value="HTH_ARAC_FAMILY_2"/>
    <property type="match status" value="1"/>
</dbReference>
<keyword evidence="2" id="KW-0238">DNA-binding</keyword>
<dbReference type="PANTHER" id="PTHR43280:SF28">
    <property type="entry name" value="HTH-TYPE TRANSCRIPTIONAL ACTIVATOR RHAS"/>
    <property type="match status" value="1"/>
</dbReference>
<dbReference type="Proteomes" id="UP000295008">
    <property type="component" value="Unassembled WGS sequence"/>
</dbReference>
<reference evidence="5 6" key="1">
    <citation type="submission" date="2019-03" db="EMBL/GenBank/DDBJ databases">
        <title>Genomic Encyclopedia of Type Strains, Phase IV (KMG-IV): sequencing the most valuable type-strain genomes for metagenomic binning, comparative biology and taxonomic classification.</title>
        <authorList>
            <person name="Goeker M."/>
        </authorList>
    </citation>
    <scope>NUCLEOTIDE SEQUENCE [LARGE SCALE GENOMIC DNA]</scope>
    <source>
        <strain evidence="5 6">LX-B</strain>
    </source>
</reference>
<name>A0A4R1RI64_HYDET</name>
<dbReference type="PANTHER" id="PTHR43280">
    <property type="entry name" value="ARAC-FAMILY TRANSCRIPTIONAL REGULATOR"/>
    <property type="match status" value="1"/>
</dbReference>
<dbReference type="EMBL" id="SLUN01000017">
    <property type="protein sequence ID" value="TCL65332.1"/>
    <property type="molecule type" value="Genomic_DNA"/>
</dbReference>
<dbReference type="SMART" id="SM00342">
    <property type="entry name" value="HTH_ARAC"/>
    <property type="match status" value="1"/>
</dbReference>
<proteinExistence type="predicted"/>
<evidence type="ECO:0000259" key="4">
    <source>
        <dbReference type="PROSITE" id="PS01124"/>
    </source>
</evidence>
<dbReference type="AlphaFoldDB" id="A0A4R1RI64"/>
<feature type="domain" description="HTH araC/xylS-type" evidence="4">
    <location>
        <begin position="182"/>
        <end position="280"/>
    </location>
</feature>
<dbReference type="InterPro" id="IPR014710">
    <property type="entry name" value="RmlC-like_jellyroll"/>
</dbReference>
<dbReference type="InterPro" id="IPR037923">
    <property type="entry name" value="HTH-like"/>
</dbReference>